<evidence type="ECO:0000313" key="2">
    <source>
        <dbReference type="Proteomes" id="UP000245629"/>
    </source>
</evidence>
<evidence type="ECO:0000313" key="1">
    <source>
        <dbReference type="EMBL" id="AWK85958.1"/>
    </source>
</evidence>
<dbReference type="Proteomes" id="UP000245629">
    <property type="component" value="Chromosome 2"/>
</dbReference>
<dbReference type="KEGG" id="azz:DEW08_06515"/>
<accession>A0A2S2CNC8</accession>
<gene>
    <name evidence="1" type="ORF">DEW08_06515</name>
</gene>
<reference evidence="2" key="1">
    <citation type="submission" date="2018-05" db="EMBL/GenBank/DDBJ databases">
        <title>Azospirillum thermophila sp. nov., a novel isolated from hot spring.</title>
        <authorList>
            <person name="Zhao Z."/>
        </authorList>
    </citation>
    <scope>NUCLEOTIDE SEQUENCE [LARGE SCALE GENOMIC DNA]</scope>
    <source>
        <strain evidence="2">CFH 70021</strain>
    </source>
</reference>
<proteinExistence type="predicted"/>
<dbReference type="EMBL" id="CP029353">
    <property type="protein sequence ID" value="AWK85958.1"/>
    <property type="molecule type" value="Genomic_DNA"/>
</dbReference>
<dbReference type="OrthoDB" id="7306312at2"/>
<keyword evidence="2" id="KW-1185">Reference proteome</keyword>
<sequence>MGRIGFPRVEIPVDDPERPLVPATDARQIDWVLGKTPATRALRRRLKRELAAAQARWAAEAEACGLTRAMEQEADADRRVAELLAAAAGTPARSLAGVVAKLAIAAQWSAREPEADGGPWDVICGALSDLTALMTDRR</sequence>
<name>A0A2S2CNC8_9PROT</name>
<dbReference type="AlphaFoldDB" id="A0A2S2CNC8"/>
<protein>
    <submittedName>
        <fullName evidence="1">Uncharacterized protein</fullName>
    </submittedName>
</protein>
<organism evidence="1 2">
    <name type="scientific">Azospirillum thermophilum</name>
    <dbReference type="NCBI Taxonomy" id="2202148"/>
    <lineage>
        <taxon>Bacteria</taxon>
        <taxon>Pseudomonadati</taxon>
        <taxon>Pseudomonadota</taxon>
        <taxon>Alphaproteobacteria</taxon>
        <taxon>Rhodospirillales</taxon>
        <taxon>Azospirillaceae</taxon>
        <taxon>Azospirillum</taxon>
    </lineage>
</organism>